<keyword evidence="6" id="KW-0560">Oxidoreductase</keyword>
<dbReference type="PANTHER" id="PTHR43872">
    <property type="entry name" value="MONOOXYGENASE, PUTATIVE (AFU_ORTHOLOGUE AFUA_8G02570)-RELATED"/>
    <property type="match status" value="1"/>
</dbReference>
<comment type="caution">
    <text evidence="9">The sequence shown here is derived from an EMBL/GenBank/DDBJ whole genome shotgun (WGS) entry which is preliminary data.</text>
</comment>
<dbReference type="Gene3D" id="3.50.50.60">
    <property type="entry name" value="FAD/NAD(P)-binding domain"/>
    <property type="match status" value="3"/>
</dbReference>
<keyword evidence="10" id="KW-1185">Reference proteome</keyword>
<dbReference type="GO" id="GO:0004499">
    <property type="term" value="F:N,N-dimethylaniline monooxygenase activity"/>
    <property type="evidence" value="ECO:0007669"/>
    <property type="project" value="InterPro"/>
</dbReference>
<evidence type="ECO:0000256" key="5">
    <source>
        <dbReference type="ARBA" id="ARBA00022857"/>
    </source>
</evidence>
<keyword evidence="5" id="KW-0521">NADP</keyword>
<comment type="similarity">
    <text evidence="2">Belongs to the FAD-binding monooxygenase family.</text>
</comment>
<sequence>MSTDIDNGVETAAHPQAPGDASANDRTHFDVLIIGAGLSGIGTAAHLADTHPERSLGILERRERVGGTWDLFTYPGIRSDSDMFSFGYAFRPWDDLKILADGGSIREYIEETARERGITDEIHHGLKTLSADFSSEDATWTVTALHEATGETRTFTCSFLISCTGYYNHDEGHRPAFPGEERFTGELIHPQHWPEELDHAGKRVVVIGSGATAVTLVPAMAETAGHVTMLQRSPSYVLSLPAFDKISEQLRRVLPEETVYRFGRWRNVAIQRGLYLACKRWPTAMRRALLAQVRHQVGPDVDMEHFSPRYMPWDERLCAVPDGDLFKALRAGTASVVTDQIETFTETGVRLASGEELEADIIVTATGLQIQMLGGMEISVDGQPRIFHDQLTYKATLIEDVPNYGWIFGYTNAPWTLKSDIAAEYLCNLMTHMDRHGYDVVVPRDLRGSALDSGMLDSLQSGYVQRAKDTLPRQGTEAPWRVEMHYGKDKKMLLDPQVDDEMLEFTRLDQQRDRDRADDGSRASVGAVA</sequence>
<feature type="compositionally biased region" description="Basic and acidic residues" evidence="8">
    <location>
        <begin position="507"/>
        <end position="521"/>
    </location>
</feature>
<accession>A0A852XHZ6</accession>
<dbReference type="PRINTS" id="PR00411">
    <property type="entry name" value="PNDRDTASEI"/>
</dbReference>
<feature type="region of interest" description="Disordered" evidence="8">
    <location>
        <begin position="1"/>
        <end position="24"/>
    </location>
</feature>
<comment type="cofactor">
    <cofactor evidence="1">
        <name>FAD</name>
        <dbReference type="ChEBI" id="CHEBI:57692"/>
    </cofactor>
</comment>
<dbReference type="RefSeq" id="WP_179463394.1">
    <property type="nucleotide sequence ID" value="NZ_JACBZX010000001.1"/>
</dbReference>
<evidence type="ECO:0000256" key="1">
    <source>
        <dbReference type="ARBA" id="ARBA00001974"/>
    </source>
</evidence>
<gene>
    <name evidence="9" type="ORF">BJY28_002624</name>
</gene>
<evidence type="ECO:0000256" key="2">
    <source>
        <dbReference type="ARBA" id="ARBA00010139"/>
    </source>
</evidence>
<evidence type="ECO:0000256" key="8">
    <source>
        <dbReference type="SAM" id="MobiDB-lite"/>
    </source>
</evidence>
<protein>
    <submittedName>
        <fullName evidence="9">Cation diffusion facilitator CzcD-associated flavoprotein CzcO</fullName>
    </submittedName>
</protein>
<evidence type="ECO:0000313" key="9">
    <source>
        <dbReference type="EMBL" id="NYG38155.1"/>
    </source>
</evidence>
<dbReference type="PANTHER" id="PTHR43872:SF1">
    <property type="entry name" value="MONOOXYGENASE, PUTATIVE (AFU_ORTHOLOGUE AFUA_8G02570)-RELATED"/>
    <property type="match status" value="1"/>
</dbReference>
<keyword evidence="7" id="KW-0503">Monooxygenase</keyword>
<reference evidence="9 10" key="1">
    <citation type="submission" date="2020-07" db="EMBL/GenBank/DDBJ databases">
        <title>Sequencing the genomes of 1000 actinobacteria strains.</title>
        <authorList>
            <person name="Klenk H.-P."/>
        </authorList>
    </citation>
    <scope>NUCLEOTIDE SEQUENCE [LARGE SCALE GENOMIC DNA]</scope>
    <source>
        <strain evidence="9 10">DSM 24723</strain>
    </source>
</reference>
<dbReference type="InterPro" id="IPR020946">
    <property type="entry name" value="Flavin_mOase-like"/>
</dbReference>
<keyword evidence="3" id="KW-0285">Flavoprotein</keyword>
<evidence type="ECO:0000256" key="4">
    <source>
        <dbReference type="ARBA" id="ARBA00022827"/>
    </source>
</evidence>
<dbReference type="Proteomes" id="UP000592181">
    <property type="component" value="Unassembled WGS sequence"/>
</dbReference>
<organism evidence="9 10">
    <name type="scientific">Janibacter alkaliphilus</name>
    <dbReference type="NCBI Taxonomy" id="1069963"/>
    <lineage>
        <taxon>Bacteria</taxon>
        <taxon>Bacillati</taxon>
        <taxon>Actinomycetota</taxon>
        <taxon>Actinomycetes</taxon>
        <taxon>Micrococcales</taxon>
        <taxon>Intrasporangiaceae</taxon>
        <taxon>Janibacter</taxon>
    </lineage>
</organism>
<dbReference type="AlphaFoldDB" id="A0A852XHZ6"/>
<feature type="region of interest" description="Disordered" evidence="8">
    <location>
        <begin position="507"/>
        <end position="529"/>
    </location>
</feature>
<dbReference type="InterPro" id="IPR036188">
    <property type="entry name" value="FAD/NAD-bd_sf"/>
</dbReference>
<dbReference type="FunFam" id="3.50.50.60:FF:000228">
    <property type="entry name" value="FAD-containing monooxygenase EthA"/>
    <property type="match status" value="1"/>
</dbReference>
<dbReference type="GO" id="GO:0050660">
    <property type="term" value="F:flavin adenine dinucleotide binding"/>
    <property type="evidence" value="ECO:0007669"/>
    <property type="project" value="InterPro"/>
</dbReference>
<dbReference type="Pfam" id="PF00743">
    <property type="entry name" value="FMO-like"/>
    <property type="match status" value="1"/>
</dbReference>
<keyword evidence="4" id="KW-0274">FAD</keyword>
<dbReference type="InterPro" id="IPR051820">
    <property type="entry name" value="FAD-binding_MO"/>
</dbReference>
<evidence type="ECO:0000256" key="6">
    <source>
        <dbReference type="ARBA" id="ARBA00023002"/>
    </source>
</evidence>
<evidence type="ECO:0000256" key="3">
    <source>
        <dbReference type="ARBA" id="ARBA00022630"/>
    </source>
</evidence>
<name>A0A852XHZ6_9MICO</name>
<dbReference type="Pfam" id="PF13450">
    <property type="entry name" value="NAD_binding_8"/>
    <property type="match status" value="1"/>
</dbReference>
<proteinExistence type="inferred from homology"/>
<dbReference type="GO" id="GO:0050661">
    <property type="term" value="F:NADP binding"/>
    <property type="evidence" value="ECO:0007669"/>
    <property type="project" value="InterPro"/>
</dbReference>
<evidence type="ECO:0000313" key="10">
    <source>
        <dbReference type="Proteomes" id="UP000592181"/>
    </source>
</evidence>
<dbReference type="EMBL" id="JACBZX010000001">
    <property type="protein sequence ID" value="NYG38155.1"/>
    <property type="molecule type" value="Genomic_DNA"/>
</dbReference>
<dbReference type="SUPFAM" id="SSF51905">
    <property type="entry name" value="FAD/NAD(P)-binding domain"/>
    <property type="match status" value="1"/>
</dbReference>
<evidence type="ECO:0000256" key="7">
    <source>
        <dbReference type="ARBA" id="ARBA00023033"/>
    </source>
</evidence>
<dbReference type="FunFam" id="3.50.50.60:FF:000384">
    <property type="entry name" value="FAD-containing monooxygenase MymA"/>
    <property type="match status" value="1"/>
</dbReference>